<proteinExistence type="predicted"/>
<dbReference type="Gene3D" id="3.20.100.30">
    <property type="entry name" value="VTC, catalytic tunnel domain"/>
    <property type="match status" value="1"/>
</dbReference>
<dbReference type="EMBL" id="JAUDDZ010000001">
    <property type="protein sequence ID" value="MDM8274211.1"/>
    <property type="molecule type" value="Genomic_DNA"/>
</dbReference>
<organism evidence="2 3">
    <name type="scientific">Enorma phocaeensis</name>
    <dbReference type="NCBI Taxonomy" id="1871019"/>
    <lineage>
        <taxon>Bacteria</taxon>
        <taxon>Bacillati</taxon>
        <taxon>Actinomycetota</taxon>
        <taxon>Coriobacteriia</taxon>
        <taxon>Coriobacteriales</taxon>
        <taxon>Coriobacteriaceae</taxon>
        <taxon>Enorma</taxon>
    </lineage>
</organism>
<reference evidence="3" key="1">
    <citation type="submission" date="2023-06" db="EMBL/GenBank/DDBJ databases">
        <title>Identification and characterization of horizontal gene transfer across gut microbiota members of farm animals based on homology search.</title>
        <authorList>
            <person name="Zeman M."/>
            <person name="Kubasova T."/>
            <person name="Jahodarova E."/>
            <person name="Nykrynova M."/>
            <person name="Rychlik I."/>
        </authorList>
    </citation>
    <scope>NUCLEOTIDE SEQUENCE [LARGE SCALE GENOMIC DNA]</scope>
    <source>
        <strain evidence="3">154_Feed</strain>
    </source>
</reference>
<name>A0ABT7V6T1_9ACTN</name>
<dbReference type="InterPro" id="IPR018966">
    <property type="entry name" value="VTC_domain"/>
</dbReference>
<sequence length="252" mass="27964">MSPMSAKQRHELKYEISPHDAFVLSQRLGMLFPRDGHAGPDGRYVVRSLYFDTPFDDALREKSEGFTARAKWRLRTYGTAKVEEHEPGRTVRLEKKVKRDGAGSKHAAWITPSDALRLCGRNAPAAQCPATGADRSAPPGVSGGDENPVLAEFRQAKVVYGLRPCVVVAYEREAFLCAPGNVRVTIDSRLRSSPHPASFFDPARLLTPYAPDTVVLEVKFDDFLPDVVRDAVRVLSAVRTAHSKYALGRRFE</sequence>
<accession>A0ABT7V6T1</accession>
<comment type="caution">
    <text evidence="2">The sequence shown here is derived from an EMBL/GenBank/DDBJ whole genome shotgun (WGS) entry which is preliminary data.</text>
</comment>
<keyword evidence="3" id="KW-1185">Reference proteome</keyword>
<gene>
    <name evidence="2" type="ORF">QUW28_01680</name>
</gene>
<feature type="domain" description="VTC" evidence="1">
    <location>
        <begin position="8"/>
        <end position="249"/>
    </location>
</feature>
<protein>
    <submittedName>
        <fullName evidence="2">Polyphosphate polymerase domain-containing protein</fullName>
    </submittedName>
</protein>
<dbReference type="InterPro" id="IPR042267">
    <property type="entry name" value="VTC_sf"/>
</dbReference>
<evidence type="ECO:0000313" key="2">
    <source>
        <dbReference type="EMBL" id="MDM8274211.1"/>
    </source>
</evidence>
<dbReference type="Pfam" id="PF09359">
    <property type="entry name" value="VTC"/>
    <property type="match status" value="1"/>
</dbReference>
<evidence type="ECO:0000313" key="3">
    <source>
        <dbReference type="Proteomes" id="UP001529421"/>
    </source>
</evidence>
<evidence type="ECO:0000259" key="1">
    <source>
        <dbReference type="Pfam" id="PF09359"/>
    </source>
</evidence>
<dbReference type="Proteomes" id="UP001529421">
    <property type="component" value="Unassembled WGS sequence"/>
</dbReference>
<dbReference type="CDD" id="cd07750">
    <property type="entry name" value="PolyPPase_VTC_like"/>
    <property type="match status" value="1"/>
</dbReference>